<dbReference type="Gene3D" id="1.10.287.470">
    <property type="entry name" value="Helix hairpin bin"/>
    <property type="match status" value="1"/>
</dbReference>
<dbReference type="InterPro" id="IPR020472">
    <property type="entry name" value="WD40_PAC1"/>
</dbReference>
<evidence type="ECO:0000256" key="2">
    <source>
        <dbReference type="ARBA" id="ARBA00022737"/>
    </source>
</evidence>
<dbReference type="PROSITE" id="PS50294">
    <property type="entry name" value="WD_REPEATS_REGION"/>
    <property type="match status" value="2"/>
</dbReference>
<accession>A0ABS5C6D0</accession>
<proteinExistence type="predicted"/>
<dbReference type="PROSITE" id="PS51257">
    <property type="entry name" value="PROKAR_LIPOPROTEIN"/>
    <property type="match status" value="1"/>
</dbReference>
<dbReference type="EMBL" id="JAGKQQ010000002">
    <property type="protein sequence ID" value="MBP3961010.1"/>
    <property type="molecule type" value="Genomic_DNA"/>
</dbReference>
<sequence>MRSRVLASWCLPAALSGVLIGCGTRTEATKSSGPPAESVPVDAGPPLFAAVAPPVYKATTERGEPLVVPNCVVQYEDRQTVSAEVDGTIELFATTFKPGEYEKLTAEQRAEWVVYHPRDPNPKSPTPLKRVREGATVDARQVVAFMDDQLIRARLEGAEKIKKSAVEARGNATRGVEAAQKKYDLSVEVGKAGNISRKDLLDDIITLSRFLENLDQSTQQIAKSEADYKEQEVLLGRHQIKSGVNGVIRTISRRPGEYVKAGEKIMEIEGTDKVRIEGQLDVQHMRAVRYGMEVTVEPALPSAPLASHTGHRQPVTGITVTAHPEGPLVVSVGADGTALVWDPNLGKSANRPKIPHNLPHPVGVKSVAATPATTKAALVITGGDDGKIRIWDVTNHDRLPTSPKTEPEDAHSSPVQAISVNHDGRFFATAAGRDVFVWDLATAKKLYSLPLEHRDSVTSVNFTPQNTLVTASKDGTIKVWKLGTERAAVVRTLDHRAGAIDVLGVSRDGARVLFDQDKTRVDLVDPATGQTVGQVQNVGSVGSFSTLAVFGQDEVPAGVDAATKPYTIVTAGSDGDLKGSVQVWQAERTGGRGSEVGRLITPGRAAVTTAAFSPVRREPFLVVGTAAGTVHLWKPPTEAPKKRSGRIVNIDATDTKYLTVRVEMNNSELQLLDHSIANVIINPEK</sequence>
<dbReference type="PANTHER" id="PTHR19848:SF7">
    <property type="entry name" value="F-BOX AND WD-40 DOMAIN PROTEIN 7"/>
    <property type="match status" value="1"/>
</dbReference>
<dbReference type="InterPro" id="IPR019775">
    <property type="entry name" value="WD40_repeat_CS"/>
</dbReference>
<feature type="repeat" description="WD" evidence="3">
    <location>
        <begin position="357"/>
        <end position="401"/>
    </location>
</feature>
<dbReference type="PROSITE" id="PS50082">
    <property type="entry name" value="WD_REPEATS_2"/>
    <property type="match status" value="3"/>
</dbReference>
<dbReference type="Proteomes" id="UP000676565">
    <property type="component" value="Unassembled WGS sequence"/>
</dbReference>
<feature type="repeat" description="WD" evidence="3">
    <location>
        <begin position="450"/>
        <end position="490"/>
    </location>
</feature>
<dbReference type="PROSITE" id="PS00678">
    <property type="entry name" value="WD_REPEATS_1"/>
    <property type="match status" value="1"/>
</dbReference>
<keyword evidence="6" id="KW-1185">Reference proteome</keyword>
<feature type="coiled-coil region" evidence="4">
    <location>
        <begin position="207"/>
        <end position="234"/>
    </location>
</feature>
<dbReference type="Gene3D" id="2.40.30.170">
    <property type="match status" value="1"/>
</dbReference>
<dbReference type="PRINTS" id="PR00320">
    <property type="entry name" value="GPROTEINBRPT"/>
</dbReference>
<evidence type="ECO:0000256" key="3">
    <source>
        <dbReference type="PROSITE-ProRule" id="PRU00221"/>
    </source>
</evidence>
<evidence type="ECO:0000313" key="5">
    <source>
        <dbReference type="EMBL" id="MBP3961010.1"/>
    </source>
</evidence>
<dbReference type="InterPro" id="IPR001680">
    <property type="entry name" value="WD40_rpt"/>
</dbReference>
<reference evidence="5 6" key="1">
    <citation type="submission" date="2021-04" db="EMBL/GenBank/DDBJ databases">
        <authorList>
            <person name="Ivanova A."/>
        </authorList>
    </citation>
    <scope>NUCLEOTIDE SEQUENCE [LARGE SCALE GENOMIC DNA]</scope>
    <source>
        <strain evidence="5 6">G18</strain>
    </source>
</reference>
<keyword evidence="1 3" id="KW-0853">WD repeat</keyword>
<organism evidence="5 6">
    <name type="scientific">Gemmata palustris</name>
    <dbReference type="NCBI Taxonomy" id="2822762"/>
    <lineage>
        <taxon>Bacteria</taxon>
        <taxon>Pseudomonadati</taxon>
        <taxon>Planctomycetota</taxon>
        <taxon>Planctomycetia</taxon>
        <taxon>Gemmatales</taxon>
        <taxon>Gemmataceae</taxon>
        <taxon>Gemmata</taxon>
    </lineage>
</organism>
<dbReference type="PANTHER" id="PTHR19848">
    <property type="entry name" value="WD40 REPEAT PROTEIN"/>
    <property type="match status" value="1"/>
</dbReference>
<dbReference type="RefSeq" id="WP_210663588.1">
    <property type="nucleotide sequence ID" value="NZ_JAGKQQ010000002.1"/>
</dbReference>
<name>A0ABS5C6D0_9BACT</name>
<dbReference type="Pfam" id="PF00400">
    <property type="entry name" value="WD40"/>
    <property type="match status" value="4"/>
</dbReference>
<dbReference type="Gene3D" id="2.130.10.10">
    <property type="entry name" value="YVTN repeat-like/Quinoprotein amine dehydrogenase"/>
    <property type="match status" value="2"/>
</dbReference>
<evidence type="ECO:0000256" key="4">
    <source>
        <dbReference type="SAM" id="Coils"/>
    </source>
</evidence>
<keyword evidence="2" id="KW-0677">Repeat</keyword>
<comment type="caution">
    <text evidence="5">The sequence shown here is derived from an EMBL/GenBank/DDBJ whole genome shotgun (WGS) entry which is preliminary data.</text>
</comment>
<dbReference type="SUPFAM" id="SSF50978">
    <property type="entry name" value="WD40 repeat-like"/>
    <property type="match status" value="1"/>
</dbReference>
<dbReference type="InterPro" id="IPR036322">
    <property type="entry name" value="WD40_repeat_dom_sf"/>
</dbReference>
<dbReference type="Gene3D" id="2.40.50.100">
    <property type="match status" value="1"/>
</dbReference>
<evidence type="ECO:0000313" key="6">
    <source>
        <dbReference type="Proteomes" id="UP000676565"/>
    </source>
</evidence>
<protein>
    <submittedName>
        <fullName evidence="5">Efflux RND transporter periplasmic adaptor subunit</fullName>
    </submittedName>
</protein>
<keyword evidence="4" id="KW-0175">Coiled coil</keyword>
<feature type="repeat" description="WD" evidence="3">
    <location>
        <begin position="308"/>
        <end position="351"/>
    </location>
</feature>
<dbReference type="InterPro" id="IPR015943">
    <property type="entry name" value="WD40/YVTN_repeat-like_dom_sf"/>
</dbReference>
<gene>
    <name evidence="5" type="ORF">J8F10_37800</name>
</gene>
<evidence type="ECO:0000256" key="1">
    <source>
        <dbReference type="ARBA" id="ARBA00022574"/>
    </source>
</evidence>
<dbReference type="SMART" id="SM00320">
    <property type="entry name" value="WD40"/>
    <property type="match status" value="5"/>
</dbReference>